<accession>A0A3M0G3S5</accession>
<keyword evidence="3" id="KW-1185">Reference proteome</keyword>
<organism evidence="2 3">
    <name type="scientific">Tessaracoccus antarcticus</name>
    <dbReference type="NCBI Taxonomy" id="2479848"/>
    <lineage>
        <taxon>Bacteria</taxon>
        <taxon>Bacillati</taxon>
        <taxon>Actinomycetota</taxon>
        <taxon>Actinomycetes</taxon>
        <taxon>Propionibacteriales</taxon>
        <taxon>Propionibacteriaceae</taxon>
        <taxon>Tessaracoccus</taxon>
    </lineage>
</organism>
<feature type="transmembrane region" description="Helical" evidence="1">
    <location>
        <begin position="112"/>
        <end position="129"/>
    </location>
</feature>
<sequence>MGMRRGKRQAEKSGWISAALVTVVNVVALQDSWAEAWDDAREEIDSGLAALMWLLIFGVFGWLVGAVAALISFLGIDPPNIMLWVVVVSGLLGLGGLVAHGFGYLFGAPASWVGDFTSVLLAGIGILVLQTL</sequence>
<protein>
    <submittedName>
        <fullName evidence="2">Uncharacterized protein</fullName>
    </submittedName>
</protein>
<dbReference type="Proteomes" id="UP000275256">
    <property type="component" value="Unassembled WGS sequence"/>
</dbReference>
<feature type="transmembrane region" description="Helical" evidence="1">
    <location>
        <begin position="50"/>
        <end position="74"/>
    </location>
</feature>
<keyword evidence="1" id="KW-0812">Transmembrane</keyword>
<gene>
    <name evidence="2" type="ORF">EAX62_16495</name>
</gene>
<proteinExistence type="predicted"/>
<keyword evidence="1" id="KW-1133">Transmembrane helix</keyword>
<feature type="transmembrane region" description="Helical" evidence="1">
    <location>
        <begin position="81"/>
        <end position="106"/>
    </location>
</feature>
<name>A0A3M0G3S5_9ACTN</name>
<dbReference type="AlphaFoldDB" id="A0A3M0G3S5"/>
<keyword evidence="1" id="KW-0472">Membrane</keyword>
<feature type="transmembrane region" description="Helical" evidence="1">
    <location>
        <begin position="12"/>
        <end position="30"/>
    </location>
</feature>
<evidence type="ECO:0000313" key="2">
    <source>
        <dbReference type="EMBL" id="RMB56832.1"/>
    </source>
</evidence>
<evidence type="ECO:0000256" key="1">
    <source>
        <dbReference type="SAM" id="Phobius"/>
    </source>
</evidence>
<reference evidence="2 3" key="1">
    <citation type="submission" date="2018-10" db="EMBL/GenBank/DDBJ databases">
        <title>Tessaracoccus antarcticuss sp. nov., isolated from sediment.</title>
        <authorList>
            <person name="Zhou L.Y."/>
            <person name="Du Z.J."/>
        </authorList>
    </citation>
    <scope>NUCLEOTIDE SEQUENCE [LARGE SCALE GENOMIC DNA]</scope>
    <source>
        <strain evidence="2 3">JDX10</strain>
    </source>
</reference>
<comment type="caution">
    <text evidence="2">The sequence shown here is derived from an EMBL/GenBank/DDBJ whole genome shotgun (WGS) entry which is preliminary data.</text>
</comment>
<evidence type="ECO:0000313" key="3">
    <source>
        <dbReference type="Proteomes" id="UP000275256"/>
    </source>
</evidence>
<dbReference type="EMBL" id="REFW01000011">
    <property type="protein sequence ID" value="RMB56832.1"/>
    <property type="molecule type" value="Genomic_DNA"/>
</dbReference>